<feature type="transmembrane region" description="Helical" evidence="9">
    <location>
        <begin position="39"/>
        <end position="60"/>
    </location>
</feature>
<accession>E1QG81</accession>
<evidence type="ECO:0000313" key="12">
    <source>
        <dbReference type="Proteomes" id="UP000009047"/>
    </source>
</evidence>
<dbReference type="PANTHER" id="PTHR22913">
    <property type="entry name" value="HYALURONAN SYNTHASE"/>
    <property type="match status" value="1"/>
</dbReference>
<protein>
    <recommendedName>
        <fullName evidence="3">N-acetylglucosaminyltransferase</fullName>
    </recommendedName>
    <alternativeName>
        <fullName evidence="8">Nodulation protein C</fullName>
    </alternativeName>
</protein>
<sequence length="498" mass="55097">MQEKLNVSLPDADATDTMDLMADEAAKEVTDRKSRAKVLLLKGVIVTALIGMLTGGVVLWDDIMLHMKGFVSTDLGGVFFILANVSGAVGLFSLIWRVVLTLMYKSEAPCSDDELPTITIVVPAYNEGSQVLKTLRSIAASDYPAAKMQLIAVDDGSKDDTWLWMKRASRELGERLDLRRLDRNSGKRRALYEGFMNSTGEILVTIDSDSEIAPDTLRHLITPFVREAQVGSVAGNVRVLNAHRGMIPKMMDVSFTFSFDFIRASQSQVNTVLTTPGALSAYRDSVVRPDLEGWLNQTFCGRPANIGEDRALTNLVLKAGYFVRFARKAVVYTEVPLGYKGLCRMLLRWARSNVRESLVMGRFVFTNFRKGGKLGGRINFLLQVFAMTVGEVLKISAVCTLVAYPLIMGGNFLVGAAMGGTVPALFYLLRHRNSNCLWGFPYCLFWVLTLSWISLYALVTPHRSSWLTRGLTEEHKAVAEQPDPWTVSVAASARTGLR</sequence>
<dbReference type="Gene3D" id="3.90.550.10">
    <property type="entry name" value="Spore Coat Polysaccharide Biosynthesis Protein SpsA, Chain A"/>
    <property type="match status" value="1"/>
</dbReference>
<dbReference type="CDD" id="cd06423">
    <property type="entry name" value="CESA_like"/>
    <property type="match status" value="1"/>
</dbReference>
<dbReference type="CAZy" id="GT2">
    <property type="family name" value="Glycosyltransferase Family 2"/>
</dbReference>
<evidence type="ECO:0000256" key="7">
    <source>
        <dbReference type="ARBA" id="ARBA00023136"/>
    </source>
</evidence>
<dbReference type="GO" id="GO:0085029">
    <property type="term" value="P:extracellular matrix assembly"/>
    <property type="evidence" value="ECO:0007669"/>
    <property type="project" value="TreeGrafter"/>
</dbReference>
<dbReference type="EMBL" id="CP002085">
    <property type="protein sequence ID" value="ADK83593.1"/>
    <property type="molecule type" value="Genomic_DNA"/>
</dbReference>
<reference evidence="11 12" key="1">
    <citation type="journal article" date="2010" name="Stand. Genomic Sci.">
        <title>Complete genome sequence of Desulfarculus baarsii type strain (2st14).</title>
        <authorList>
            <person name="Sun H."/>
            <person name="Spring S."/>
            <person name="Lapidus A."/>
            <person name="Davenport K."/>
            <person name="Del Rio T.G."/>
            <person name="Tice H."/>
            <person name="Nolan M."/>
            <person name="Copeland A."/>
            <person name="Cheng J.F."/>
            <person name="Lucas S."/>
            <person name="Tapia R."/>
            <person name="Goodwin L."/>
            <person name="Pitluck S."/>
            <person name="Ivanova N."/>
            <person name="Pagani I."/>
            <person name="Mavromatis K."/>
            <person name="Ovchinnikova G."/>
            <person name="Pati A."/>
            <person name="Chen A."/>
            <person name="Palaniappan K."/>
            <person name="Hauser L."/>
            <person name="Chang Y.J."/>
            <person name="Jeffries C.D."/>
            <person name="Detter J.C."/>
            <person name="Han C."/>
            <person name="Rohde M."/>
            <person name="Brambilla E."/>
            <person name="Goker M."/>
            <person name="Woyke T."/>
            <person name="Bristow J."/>
            <person name="Eisen J.A."/>
            <person name="Markowitz V."/>
            <person name="Hugenholtz P."/>
            <person name="Kyrpides N.C."/>
            <person name="Klenk H.P."/>
            <person name="Land M."/>
        </authorList>
    </citation>
    <scope>NUCLEOTIDE SEQUENCE [LARGE SCALE GENOMIC DNA]</scope>
    <source>
        <strain evidence="12">ATCC 33931 / DSM 2075 / LMG 7858 / VKM B-1802 / 2st14</strain>
    </source>
</reference>
<evidence type="ECO:0000256" key="8">
    <source>
        <dbReference type="ARBA" id="ARBA00032978"/>
    </source>
</evidence>
<evidence type="ECO:0000256" key="1">
    <source>
        <dbReference type="ARBA" id="ARBA00004236"/>
    </source>
</evidence>
<organism evidence="11 12">
    <name type="scientific">Desulfarculus baarsii (strain ATCC 33931 / DSM 2075 / LMG 7858 / VKM B-1802 / 2st14)</name>
    <dbReference type="NCBI Taxonomy" id="644282"/>
    <lineage>
        <taxon>Bacteria</taxon>
        <taxon>Pseudomonadati</taxon>
        <taxon>Thermodesulfobacteriota</taxon>
        <taxon>Desulfarculia</taxon>
        <taxon>Desulfarculales</taxon>
        <taxon>Desulfarculaceae</taxon>
        <taxon>Desulfarculus</taxon>
    </lineage>
</organism>
<dbReference type="Pfam" id="PF00535">
    <property type="entry name" value="Glycos_transf_2"/>
    <property type="match status" value="1"/>
</dbReference>
<dbReference type="InterPro" id="IPR029044">
    <property type="entry name" value="Nucleotide-diphossugar_trans"/>
</dbReference>
<evidence type="ECO:0000256" key="9">
    <source>
        <dbReference type="SAM" id="Phobius"/>
    </source>
</evidence>
<feature type="transmembrane region" description="Helical" evidence="9">
    <location>
        <begin position="75"/>
        <end position="96"/>
    </location>
</feature>
<feature type="transmembrane region" description="Helical" evidence="9">
    <location>
        <begin position="380"/>
        <end position="404"/>
    </location>
</feature>
<keyword evidence="4" id="KW-1003">Cell membrane</keyword>
<dbReference type="GO" id="GO:0050501">
    <property type="term" value="F:hyaluronan synthase activity"/>
    <property type="evidence" value="ECO:0007669"/>
    <property type="project" value="TreeGrafter"/>
</dbReference>
<feature type="transmembrane region" description="Helical" evidence="9">
    <location>
        <begin position="436"/>
        <end position="459"/>
    </location>
</feature>
<dbReference type="Proteomes" id="UP000009047">
    <property type="component" value="Chromosome"/>
</dbReference>
<dbReference type="AlphaFoldDB" id="E1QG81"/>
<dbReference type="GO" id="GO:0005886">
    <property type="term" value="C:plasma membrane"/>
    <property type="evidence" value="ECO:0007669"/>
    <property type="project" value="UniProtKB-SubCell"/>
</dbReference>
<proteinExistence type="inferred from homology"/>
<evidence type="ECO:0000256" key="3">
    <source>
        <dbReference type="ARBA" id="ARBA00016636"/>
    </source>
</evidence>
<evidence type="ECO:0000259" key="10">
    <source>
        <dbReference type="Pfam" id="PF00535"/>
    </source>
</evidence>
<keyword evidence="12" id="KW-1185">Reference proteome</keyword>
<dbReference type="HOGENOM" id="CLU_029695_4_2_7"/>
<comment type="similarity">
    <text evidence="2">Belongs to the NodC/HAS family.</text>
</comment>
<evidence type="ECO:0000313" key="11">
    <source>
        <dbReference type="EMBL" id="ADK83593.1"/>
    </source>
</evidence>
<keyword evidence="9" id="KW-1133">Transmembrane helix</keyword>
<evidence type="ECO:0000256" key="5">
    <source>
        <dbReference type="ARBA" id="ARBA00022676"/>
    </source>
</evidence>
<name>E1QG81_DESB2</name>
<dbReference type="KEGG" id="dbr:Deba_0216"/>
<keyword evidence="7 9" id="KW-0472">Membrane</keyword>
<keyword evidence="6 11" id="KW-0808">Transferase</keyword>
<dbReference type="PANTHER" id="PTHR22913:SF12">
    <property type="entry name" value="MANNURONAN SYNTHASE"/>
    <property type="match status" value="1"/>
</dbReference>
<feature type="domain" description="Glycosyltransferase 2-like" evidence="10">
    <location>
        <begin position="119"/>
        <end position="286"/>
    </location>
</feature>
<dbReference type="STRING" id="644282.Deba_0216"/>
<keyword evidence="9" id="KW-0812">Transmembrane</keyword>
<dbReference type="GO" id="GO:0030213">
    <property type="term" value="P:hyaluronan biosynthetic process"/>
    <property type="evidence" value="ECO:0007669"/>
    <property type="project" value="TreeGrafter"/>
</dbReference>
<evidence type="ECO:0000256" key="6">
    <source>
        <dbReference type="ARBA" id="ARBA00022679"/>
    </source>
</evidence>
<dbReference type="eggNOG" id="COG1215">
    <property type="taxonomic scope" value="Bacteria"/>
</dbReference>
<keyword evidence="5" id="KW-0328">Glycosyltransferase</keyword>
<dbReference type="SUPFAM" id="SSF53448">
    <property type="entry name" value="Nucleotide-diphospho-sugar transferases"/>
    <property type="match status" value="1"/>
</dbReference>
<comment type="subcellular location">
    <subcellularLocation>
        <location evidence="1">Cell membrane</location>
    </subcellularLocation>
</comment>
<feature type="transmembrane region" description="Helical" evidence="9">
    <location>
        <begin position="410"/>
        <end position="429"/>
    </location>
</feature>
<gene>
    <name evidence="11" type="ordered locus">Deba_0216</name>
</gene>
<evidence type="ECO:0000256" key="4">
    <source>
        <dbReference type="ARBA" id="ARBA00022475"/>
    </source>
</evidence>
<evidence type="ECO:0000256" key="2">
    <source>
        <dbReference type="ARBA" id="ARBA00006782"/>
    </source>
</evidence>
<dbReference type="InterPro" id="IPR001173">
    <property type="entry name" value="Glyco_trans_2-like"/>
</dbReference>